<dbReference type="EMBL" id="WHSB02000008">
    <property type="protein sequence ID" value="MCQ4632705.1"/>
    <property type="molecule type" value="Genomic_DNA"/>
</dbReference>
<dbReference type="RefSeq" id="WP_256119329.1">
    <property type="nucleotide sequence ID" value="NZ_WHSB02000008.1"/>
</dbReference>
<proteinExistence type="predicted"/>
<evidence type="ECO:0000313" key="1">
    <source>
        <dbReference type="EMBL" id="MCQ4632705.1"/>
    </source>
</evidence>
<organism evidence="1 2">
    <name type="scientific">Shinella lacus</name>
    <dbReference type="NCBI Taxonomy" id="2654216"/>
    <lineage>
        <taxon>Bacteria</taxon>
        <taxon>Pseudomonadati</taxon>
        <taxon>Pseudomonadota</taxon>
        <taxon>Alphaproteobacteria</taxon>
        <taxon>Hyphomicrobiales</taxon>
        <taxon>Rhizobiaceae</taxon>
        <taxon>Shinella</taxon>
    </lineage>
</organism>
<protein>
    <submittedName>
        <fullName evidence="1">Uncharacterized protein</fullName>
    </submittedName>
</protein>
<evidence type="ECO:0000313" key="2">
    <source>
        <dbReference type="Proteomes" id="UP000996601"/>
    </source>
</evidence>
<dbReference type="Proteomes" id="UP000996601">
    <property type="component" value="Unassembled WGS sequence"/>
</dbReference>
<gene>
    <name evidence="1" type="ORF">GB927_021870</name>
</gene>
<sequence length="112" mass="12669">MVTTGDRLSSTEKDSIVRYILSSALEGNSVPVLQEFLGLGRKRVSDYIKHSQESSREKIEGAWTVFSRSNNDHTFTQQIGELIHGKKKARSFLEIIWGLNRDQAEEDDKADA</sequence>
<comment type="caution">
    <text evidence="1">The sequence shown here is derived from an EMBL/GenBank/DDBJ whole genome shotgun (WGS) entry which is preliminary data.</text>
</comment>
<accession>A0ABT1RC20</accession>
<name>A0ABT1RC20_9HYPH</name>
<reference evidence="1" key="1">
    <citation type="submission" date="2021-07" db="EMBL/GenBank/DDBJ databases">
        <title>Shinella sp. nov., a novel member of the genus Shinella from water.</title>
        <authorList>
            <person name="Deng Y."/>
        </authorList>
    </citation>
    <scope>NUCLEOTIDE SEQUENCE</scope>
    <source>
        <strain evidence="1">CPCC 100929</strain>
    </source>
</reference>
<keyword evidence="2" id="KW-1185">Reference proteome</keyword>